<feature type="transmembrane region" description="Helical" evidence="8">
    <location>
        <begin position="320"/>
        <end position="337"/>
    </location>
</feature>
<evidence type="ECO:0000259" key="9">
    <source>
        <dbReference type="Pfam" id="PF11984"/>
    </source>
</evidence>
<proteinExistence type="predicted"/>
<feature type="domain" description="Methanolan biosynthesis EpsI" evidence="9">
    <location>
        <begin position="325"/>
        <end position="525"/>
    </location>
</feature>
<evidence type="ECO:0000256" key="5">
    <source>
        <dbReference type="ARBA" id="ARBA00022801"/>
    </source>
</evidence>
<evidence type="ECO:0000256" key="3">
    <source>
        <dbReference type="ARBA" id="ARBA00022670"/>
    </source>
</evidence>
<protein>
    <submittedName>
        <fullName evidence="10">Exosortase D (VPLPA-CTERM-specific)</fullName>
    </submittedName>
</protein>
<evidence type="ECO:0000256" key="1">
    <source>
        <dbReference type="ARBA" id="ARBA00004651"/>
    </source>
</evidence>
<dbReference type="NCBIfam" id="TIGR04178">
    <property type="entry name" value="exo_archaeo"/>
    <property type="match status" value="1"/>
</dbReference>
<feature type="transmembrane region" description="Helical" evidence="8">
    <location>
        <begin position="53"/>
        <end position="68"/>
    </location>
</feature>
<keyword evidence="11" id="KW-1185">Reference proteome</keyword>
<dbReference type="InterPro" id="IPR014263">
    <property type="entry name" value="Methanolan_biosynth_EpsI"/>
</dbReference>
<sequence length="529" mass="59159">MVRNVAREARSASNPHASGRFWLKIAVLGILILVIFFDALAYTVNIWLSSEEYSHGILVPFVTAFLIWQRKNDIAAANWVGYPPGLGLVALGLAFFFLGEFSALFIIEQYAFLIVLFGTVLAIFGPEVFNLIRVPLFFLFFAIPLPNFIYQGLSSKLQLLSSQLGVGLIRLCDISVYLEGNVIDLGAYKLQVVEACSGLRYLFPLMGLSFICAYLFKAAFWKRAVVFLSSVPIAVLMNGLRVGLIGVLVEYQGRSMAEGFLHDFEGWAVFMACTAILIAEIGLLARIGGDRRPLREVFGIVLPGPPTGAPYRTARTPREFWAVGGMLALAAGLSLSLQQREESIPPRAPFAEFPMVMDAWQGHRLIMDPHYVDALKFDDYILADFRRGDAPPVNLYTAYYASQRKGESVHSPRSCIPGGGWEIKSLETVSVPGIQLYGDELRVNRVLIQKGDDRQLVYYWFQQRGRTMTNEYLVKWYLFWDALTRNRSDGALVRLTTRAPEGESQAETEARLVGFLGSLVPRLDRHIAK</sequence>
<dbReference type="Pfam" id="PF11984">
    <property type="entry name" value="DUF3485"/>
    <property type="match status" value="1"/>
</dbReference>
<dbReference type="Pfam" id="PF09721">
    <property type="entry name" value="Exosortase_EpsH"/>
    <property type="match status" value="1"/>
</dbReference>
<keyword evidence="4 8" id="KW-0812">Transmembrane</keyword>
<accession>A0ABM9HZX2</accession>
<feature type="transmembrane region" description="Helical" evidence="8">
    <location>
        <begin position="225"/>
        <end position="247"/>
    </location>
</feature>
<evidence type="ECO:0000256" key="4">
    <source>
        <dbReference type="ARBA" id="ARBA00022692"/>
    </source>
</evidence>
<feature type="transmembrane region" description="Helical" evidence="8">
    <location>
        <begin position="21"/>
        <end position="47"/>
    </location>
</feature>
<dbReference type="EMBL" id="OX458333">
    <property type="protein sequence ID" value="CAI8789660.1"/>
    <property type="molecule type" value="Genomic_DNA"/>
</dbReference>
<organism evidence="10 11">
    <name type="scientific">Methylocaldum szegediense</name>
    <dbReference type="NCBI Taxonomy" id="73780"/>
    <lineage>
        <taxon>Bacteria</taxon>
        <taxon>Pseudomonadati</taxon>
        <taxon>Pseudomonadota</taxon>
        <taxon>Gammaproteobacteria</taxon>
        <taxon>Methylococcales</taxon>
        <taxon>Methylococcaceae</taxon>
        <taxon>Methylocaldum</taxon>
    </lineage>
</organism>
<keyword evidence="6 8" id="KW-1133">Transmembrane helix</keyword>
<dbReference type="InterPro" id="IPR026491">
    <property type="entry name" value="ExosortD_VPLPA"/>
</dbReference>
<evidence type="ECO:0000313" key="10">
    <source>
        <dbReference type="EMBL" id="CAI8789660.1"/>
    </source>
</evidence>
<reference evidence="10 11" key="1">
    <citation type="submission" date="2023-03" db="EMBL/GenBank/DDBJ databases">
        <authorList>
            <person name="Pearce D."/>
        </authorList>
    </citation>
    <scope>NUCLEOTIDE SEQUENCE [LARGE SCALE GENOMIC DNA]</scope>
    <source>
        <strain evidence="10">Msz</strain>
    </source>
</reference>
<evidence type="ECO:0000256" key="8">
    <source>
        <dbReference type="SAM" id="Phobius"/>
    </source>
</evidence>
<dbReference type="Proteomes" id="UP001162030">
    <property type="component" value="Chromosome"/>
</dbReference>
<feature type="transmembrane region" description="Helical" evidence="8">
    <location>
        <begin position="80"/>
        <end position="98"/>
    </location>
</feature>
<name>A0ABM9HZX2_9GAMM</name>
<dbReference type="RefSeq" id="WP_051331650.1">
    <property type="nucleotide sequence ID" value="NZ_OX458333.1"/>
</dbReference>
<feature type="transmembrane region" description="Helical" evidence="8">
    <location>
        <begin position="131"/>
        <end position="150"/>
    </location>
</feature>
<evidence type="ECO:0000256" key="2">
    <source>
        <dbReference type="ARBA" id="ARBA00022475"/>
    </source>
</evidence>
<dbReference type="NCBIfam" id="TIGR02602">
    <property type="entry name" value="8TM_EpsH"/>
    <property type="match status" value="1"/>
</dbReference>
<dbReference type="NCBIfam" id="TIGR04152">
    <property type="entry name" value="exosort_VPLPA"/>
    <property type="match status" value="1"/>
</dbReference>
<dbReference type="InterPro" id="IPR026392">
    <property type="entry name" value="Exo/Archaeosortase_dom"/>
</dbReference>
<dbReference type="InterPro" id="IPR013426">
    <property type="entry name" value="EpsH-like"/>
</dbReference>
<evidence type="ECO:0000313" key="11">
    <source>
        <dbReference type="Proteomes" id="UP001162030"/>
    </source>
</evidence>
<keyword evidence="3" id="KW-0645">Protease</keyword>
<keyword evidence="7 8" id="KW-0472">Membrane</keyword>
<dbReference type="NCBIfam" id="TIGR02914">
    <property type="entry name" value="EpsI_fam"/>
    <property type="match status" value="1"/>
</dbReference>
<evidence type="ECO:0000256" key="6">
    <source>
        <dbReference type="ARBA" id="ARBA00022989"/>
    </source>
</evidence>
<comment type="subcellular location">
    <subcellularLocation>
        <location evidence="1">Cell membrane</location>
        <topology evidence="1">Multi-pass membrane protein</topology>
    </subcellularLocation>
</comment>
<feature type="transmembrane region" description="Helical" evidence="8">
    <location>
        <begin position="267"/>
        <end position="285"/>
    </location>
</feature>
<keyword evidence="5" id="KW-0378">Hydrolase</keyword>
<feature type="transmembrane region" description="Helical" evidence="8">
    <location>
        <begin position="104"/>
        <end position="124"/>
    </location>
</feature>
<evidence type="ECO:0000256" key="7">
    <source>
        <dbReference type="ARBA" id="ARBA00023136"/>
    </source>
</evidence>
<feature type="transmembrane region" description="Helical" evidence="8">
    <location>
        <begin position="198"/>
        <end position="216"/>
    </location>
</feature>
<dbReference type="InterPro" id="IPR019127">
    <property type="entry name" value="Exosortase"/>
</dbReference>
<keyword evidence="2" id="KW-1003">Cell membrane</keyword>
<gene>
    <name evidence="10" type="ORF">MSZNOR_1378</name>
</gene>